<dbReference type="Pfam" id="PF00005">
    <property type="entry name" value="ABC_tran"/>
    <property type="match status" value="2"/>
</dbReference>
<dbReference type="FunFam" id="1.20.1560.10:FF:000046">
    <property type="entry name" value="ATP-binding cassette subfamily B member 11"/>
    <property type="match status" value="1"/>
</dbReference>
<dbReference type="EMBL" id="KM892860">
    <property type="protein sequence ID" value="AJG01604.1"/>
    <property type="molecule type" value="mRNA"/>
</dbReference>
<keyword evidence="3" id="KW-0813">Transport</keyword>
<evidence type="ECO:0000259" key="15">
    <source>
        <dbReference type="PROSITE" id="PS50929"/>
    </source>
</evidence>
<comment type="subcellular location">
    <subcellularLocation>
        <location evidence="1">Membrane</location>
        <topology evidence="1">Multi-pass membrane protein</topology>
    </subcellularLocation>
</comment>
<dbReference type="CDD" id="cd18578">
    <property type="entry name" value="ABC_6TM_Pgp_ABCB1_D2_like"/>
    <property type="match status" value="1"/>
</dbReference>
<feature type="transmembrane region" description="Helical" evidence="13">
    <location>
        <begin position="1044"/>
        <end position="1071"/>
    </location>
</feature>
<evidence type="ECO:0000256" key="3">
    <source>
        <dbReference type="ARBA" id="ARBA00022448"/>
    </source>
</evidence>
<evidence type="ECO:0000259" key="14">
    <source>
        <dbReference type="PROSITE" id="PS50893"/>
    </source>
</evidence>
<dbReference type="InterPro" id="IPR017871">
    <property type="entry name" value="ABC_transporter-like_CS"/>
</dbReference>
<dbReference type="SUPFAM" id="SSF90123">
    <property type="entry name" value="ABC transporter transmembrane region"/>
    <property type="match status" value="2"/>
</dbReference>
<comment type="similarity">
    <text evidence="2">Belongs to the ABC transporter superfamily. ABCB family. Multidrug resistance exporter (TC 3.A.1.201) subfamily.</text>
</comment>
<feature type="region of interest" description="Disordered" evidence="12">
    <location>
        <begin position="1"/>
        <end position="104"/>
    </location>
</feature>
<evidence type="ECO:0000256" key="1">
    <source>
        <dbReference type="ARBA" id="ARBA00004141"/>
    </source>
</evidence>
<dbReference type="FunFam" id="3.40.50.300:FF:000479">
    <property type="entry name" value="Multidrug resistance protein 1A"/>
    <property type="match status" value="1"/>
</dbReference>
<dbReference type="Pfam" id="PF00664">
    <property type="entry name" value="ABC_membrane"/>
    <property type="match status" value="2"/>
</dbReference>
<evidence type="ECO:0000313" key="16">
    <source>
        <dbReference type="EMBL" id="AJG01604.1"/>
    </source>
</evidence>
<evidence type="ECO:0000256" key="6">
    <source>
        <dbReference type="ARBA" id="ARBA00022741"/>
    </source>
</evidence>
<keyword evidence="9 13" id="KW-1133">Transmembrane helix</keyword>
<feature type="domain" description="ABC transmembrane type-1" evidence="15">
    <location>
        <begin position="820"/>
        <end position="1107"/>
    </location>
</feature>
<dbReference type="GO" id="GO:0016887">
    <property type="term" value="F:ATP hydrolysis activity"/>
    <property type="evidence" value="ECO:0007669"/>
    <property type="project" value="InterPro"/>
</dbReference>
<dbReference type="GO" id="GO:0015421">
    <property type="term" value="F:ABC-type oligopeptide transporter activity"/>
    <property type="evidence" value="ECO:0007669"/>
    <property type="project" value="TreeGrafter"/>
</dbReference>
<keyword evidence="11" id="KW-0325">Glycoprotein</keyword>
<feature type="transmembrane region" description="Helical" evidence="13">
    <location>
        <begin position="859"/>
        <end position="879"/>
    </location>
</feature>
<dbReference type="PROSITE" id="PS50893">
    <property type="entry name" value="ABC_TRANSPORTER_2"/>
    <property type="match status" value="2"/>
</dbReference>
<dbReference type="PROSITE" id="PS00211">
    <property type="entry name" value="ABC_TRANSPORTER_1"/>
    <property type="match status" value="2"/>
</dbReference>
<dbReference type="SUPFAM" id="SSF52540">
    <property type="entry name" value="P-loop containing nucleoside triphosphate hydrolases"/>
    <property type="match status" value="2"/>
</dbReference>
<evidence type="ECO:0000256" key="7">
    <source>
        <dbReference type="ARBA" id="ARBA00022840"/>
    </source>
</evidence>
<dbReference type="InterPro" id="IPR003439">
    <property type="entry name" value="ABC_transporter-like_ATP-bd"/>
</dbReference>
<dbReference type="SMR" id="A0A0B5JKK1"/>
<evidence type="ECO:0000256" key="10">
    <source>
        <dbReference type="ARBA" id="ARBA00023136"/>
    </source>
</evidence>
<feature type="region of interest" description="Disordered" evidence="12">
    <location>
        <begin position="752"/>
        <end position="796"/>
    </location>
</feature>
<proteinExistence type="evidence at transcript level"/>
<organism evidence="16">
    <name type="scientific">Dreissena polymorpha</name>
    <name type="common">Zebra mussel</name>
    <name type="synonym">Mytilus polymorpha</name>
    <dbReference type="NCBI Taxonomy" id="45954"/>
    <lineage>
        <taxon>Eukaryota</taxon>
        <taxon>Metazoa</taxon>
        <taxon>Spiralia</taxon>
        <taxon>Lophotrochozoa</taxon>
        <taxon>Mollusca</taxon>
        <taxon>Bivalvia</taxon>
        <taxon>Autobranchia</taxon>
        <taxon>Heteroconchia</taxon>
        <taxon>Euheterodonta</taxon>
        <taxon>Imparidentia</taxon>
        <taxon>Neoheterodontei</taxon>
        <taxon>Myida</taxon>
        <taxon>Dreissenoidea</taxon>
        <taxon>Dreissenidae</taxon>
        <taxon>Dreissena</taxon>
    </lineage>
</organism>
<dbReference type="InterPro" id="IPR039421">
    <property type="entry name" value="Type_1_exporter"/>
</dbReference>
<dbReference type="PANTHER" id="PTHR43394">
    <property type="entry name" value="ATP-DEPENDENT PERMEASE MDL1, MITOCHONDRIAL"/>
    <property type="match status" value="1"/>
</dbReference>
<feature type="transmembrane region" description="Helical" evidence="13">
    <location>
        <begin position="441"/>
        <end position="460"/>
    </location>
</feature>
<reference evidence="16" key="1">
    <citation type="submission" date="2014-10" db="EMBL/GenBank/DDBJ databases">
        <title>Discriminating Abcb1 and Abcc type efflux activities in gill tissue of the zebra mussel (Dreissena polymorpha) by using combined effect models.</title>
        <authorList>
            <person name="Pavlichenko V."/>
            <person name="Mueller J."/>
            <person name="Luckenbach T."/>
        </authorList>
    </citation>
    <scope>NUCLEOTIDE SEQUENCE</scope>
</reference>
<name>A0A0B5JKK1_DREPO</name>
<evidence type="ECO:0000256" key="5">
    <source>
        <dbReference type="ARBA" id="ARBA00022737"/>
    </source>
</evidence>
<feature type="domain" description="ABC transmembrane type-1" evidence="15">
    <location>
        <begin position="128"/>
        <end position="472"/>
    </location>
</feature>
<feature type="transmembrane region" description="Helical" evidence="13">
    <location>
        <begin position="329"/>
        <end position="349"/>
    </location>
</feature>
<dbReference type="FunFam" id="3.40.50.300:FF:000302">
    <property type="entry name" value="ATP-binding cassette subfamily B member 5"/>
    <property type="match status" value="1"/>
</dbReference>
<dbReference type="EC" id="3.6.3.44" evidence="16"/>
<evidence type="ECO:0000256" key="4">
    <source>
        <dbReference type="ARBA" id="ARBA00022692"/>
    </source>
</evidence>
<dbReference type="Gene3D" id="1.20.1560.10">
    <property type="entry name" value="ABC transporter type 1, transmembrane domain"/>
    <property type="match status" value="1"/>
</dbReference>
<keyword evidence="8" id="KW-1278">Translocase</keyword>
<accession>A0A0B5JKK1</accession>
<evidence type="ECO:0000256" key="12">
    <source>
        <dbReference type="SAM" id="MobiDB-lite"/>
    </source>
</evidence>
<dbReference type="InterPro" id="IPR036640">
    <property type="entry name" value="ABC1_TM_sf"/>
</dbReference>
<dbReference type="PANTHER" id="PTHR43394:SF27">
    <property type="entry name" value="ATP-DEPENDENT TRANSLOCASE ABCB1-LIKE"/>
    <property type="match status" value="1"/>
</dbReference>
<dbReference type="GO" id="GO:0090374">
    <property type="term" value="P:oligopeptide export from mitochondrion"/>
    <property type="evidence" value="ECO:0007669"/>
    <property type="project" value="TreeGrafter"/>
</dbReference>
<dbReference type="GO" id="GO:0005743">
    <property type="term" value="C:mitochondrial inner membrane"/>
    <property type="evidence" value="ECO:0007669"/>
    <property type="project" value="TreeGrafter"/>
</dbReference>
<evidence type="ECO:0000256" key="2">
    <source>
        <dbReference type="ARBA" id="ARBA00007577"/>
    </source>
</evidence>
<keyword evidence="16" id="KW-0378">Hydrolase</keyword>
<feature type="transmembrane region" description="Helical" evidence="13">
    <location>
        <begin position="940"/>
        <end position="960"/>
    </location>
</feature>
<keyword evidence="6" id="KW-0547">Nucleotide-binding</keyword>
<feature type="compositionally biased region" description="Basic and acidic residues" evidence="12">
    <location>
        <begin position="94"/>
        <end position="104"/>
    </location>
</feature>
<feature type="transmembrane region" description="Helical" evidence="13">
    <location>
        <begin position="227"/>
        <end position="251"/>
    </location>
</feature>
<evidence type="ECO:0000256" key="8">
    <source>
        <dbReference type="ARBA" id="ARBA00022967"/>
    </source>
</evidence>
<evidence type="ECO:0000256" key="9">
    <source>
        <dbReference type="ARBA" id="ARBA00022989"/>
    </source>
</evidence>
<sequence>MTEPASREASAVEMTPVASPGEHLHENGHVKATPVANGKDKSGQNLHENGHVIATPVANNKEKSGNPIGIVISPSENGITEKKSAPSPSMVSTEDGRENAKEKKEGEPMVGLFELFRYAKKLDVFFMVVGIIAALGNGSAFPLMIIVFGKMIDVFVNSGLFSGLVKELDALGVLANLSLTQAQVIENPDLMDGKFDIIKAYDVNNTISLDVIQSSIDNDLLEVMQTYALYFIGIGCGVVVFGYLQVMLWMVASERQTHRIRTMFYSNILRQNIGWFDVNESTELNSRLTSDISKIHDGIGDKVGAFFQWMSAFVIGFIVGFIYGWKLTLVILAISPLLAGSAFVMTKLVGMTSNLELKAYAKAGAVAEEVLGAIRTVVAFGGQKKECERYNVHLVEARDLGVRKGFIGGLSLGIVWLIVFCAYALGFWYGAKVSREEPGTYTIGAVTTVFFSVMIGAFSLGNAMPHLQTLATARGAAYYLYQLITMDPPIDSYSTEGKKLDNFQGNVQIRGVHFRYPSRPEAKILYGVNLQIKRGQTVALVGSSGCGKSTIVQLLQRFYDPEEGQILIDGVNLKDINLKWWRENIGIVSQEPVLFGTTIEENIRYGHLDVTKEDIEQAAKMANAHDFIMDLPQKYETLVGERGAQLSGGQKQRIAIARALVRNPKILLLDEATSALDTESEGIVQDALEKASHGRTTIVIAHRLSTIKTADMIAGFKDGVVAEQGTHTELMSKHGIYQQLVTLQSMKSADDDDIENFNRDDTKRPSLNHQKSTIDMTPKKHAHDKKEENKEQKKRVKEEEVDASLRRILKLNKSEAPFIVMGCFASLVNGGAMPAFAVIFSEILGVFAILDEGEQEKKIIQYVLMFVGVGVISLIAYFVQGYMFGRSGEYLTLRLRSMSFKAMLRQEIAFFDDHNNNVGALTTRLATDASQVQGAAGIKLGSALMAFCSVVTGIVIGFVYSWKITLLTIAFLPFVVIGGALEMKMTQGAAGKNKEALESAGKIAIESIENIRTVASLTREDMFQKKFSHELQIPYNLALKKAHVIGITFSLSQAVMFFAHAATFWLGAYLIKQSEVDYVDVFKAFSAIVFGGMAVGNASAFAPDAAKAEQSAKEIFKLIDKKPDIDNESENGKKLDTFTADISFSNITFRYPTRPDTTILKGLDLKVPQGQTVALVGSSGCGKSTTVQLTERFYDPADGIVSLDGHNLKDLNLQWLRSQIGIVSQEPVLFDRTIAENIAYGDNSREVNMDEIIAAARKANIHNFIASLPDGYNTSTGEKGAQLSGGQKQRVAIARALVRNPKVLLLDEATSALDTESEKIVQEALDNAREGRTCITIAHRLSTIQNADKICVIRHGVVTEQGRHGELMQKQGFYNKLNMAQARKK</sequence>
<feature type="transmembrane region" description="Helical" evidence="13">
    <location>
        <begin position="303"/>
        <end position="323"/>
    </location>
</feature>
<keyword evidence="5" id="KW-0677">Repeat</keyword>
<feature type="transmembrane region" description="Helical" evidence="13">
    <location>
        <begin position="124"/>
        <end position="148"/>
    </location>
</feature>
<feature type="transmembrane region" description="Helical" evidence="13">
    <location>
        <begin position="966"/>
        <end position="983"/>
    </location>
</feature>
<dbReference type="InterPro" id="IPR011527">
    <property type="entry name" value="ABC1_TM_dom"/>
</dbReference>
<dbReference type="PROSITE" id="PS50929">
    <property type="entry name" value="ABC_TM1F"/>
    <property type="match status" value="2"/>
</dbReference>
<dbReference type="SMART" id="SM00382">
    <property type="entry name" value="AAA"/>
    <property type="match status" value="2"/>
</dbReference>
<feature type="transmembrane region" description="Helical" evidence="13">
    <location>
        <begin position="406"/>
        <end position="429"/>
    </location>
</feature>
<dbReference type="InterPro" id="IPR027417">
    <property type="entry name" value="P-loop_NTPase"/>
</dbReference>
<feature type="domain" description="ABC transporter" evidence="14">
    <location>
        <begin position="1142"/>
        <end position="1380"/>
    </location>
</feature>
<keyword evidence="7 16" id="KW-0067">ATP-binding</keyword>
<feature type="compositionally biased region" description="Polar residues" evidence="12">
    <location>
        <begin position="765"/>
        <end position="775"/>
    </location>
</feature>
<dbReference type="CDD" id="cd18577">
    <property type="entry name" value="ABC_6TM_Pgp_ABCB1_D1_like"/>
    <property type="match status" value="1"/>
</dbReference>
<keyword evidence="10 13" id="KW-0472">Membrane</keyword>
<dbReference type="OrthoDB" id="6500128at2759"/>
<dbReference type="InterPro" id="IPR003593">
    <property type="entry name" value="AAA+_ATPase"/>
</dbReference>
<evidence type="ECO:0000256" key="13">
    <source>
        <dbReference type="SAM" id="Phobius"/>
    </source>
</evidence>
<dbReference type="Gene3D" id="3.40.50.300">
    <property type="entry name" value="P-loop containing nucleotide triphosphate hydrolases"/>
    <property type="match status" value="2"/>
</dbReference>
<keyword evidence="4 13" id="KW-0812">Transmembrane</keyword>
<protein>
    <submittedName>
        <fullName evidence="16">ATP-binding cassette sub-family B MDR/TAP member 1</fullName>
        <ecNumber evidence="16">3.6.3.44</ecNumber>
    </submittedName>
</protein>
<dbReference type="GO" id="GO:0005524">
    <property type="term" value="F:ATP binding"/>
    <property type="evidence" value="ECO:0007669"/>
    <property type="project" value="UniProtKB-KW"/>
</dbReference>
<dbReference type="CDD" id="cd03249">
    <property type="entry name" value="ABC_MTABC3_MDL1_MDL2"/>
    <property type="match status" value="2"/>
</dbReference>
<gene>
    <name evidence="16" type="primary">abcb1</name>
</gene>
<feature type="domain" description="ABC transporter" evidence="14">
    <location>
        <begin position="507"/>
        <end position="743"/>
    </location>
</feature>
<feature type="transmembrane region" description="Helical" evidence="13">
    <location>
        <begin position="816"/>
        <end position="839"/>
    </location>
</feature>
<evidence type="ECO:0000256" key="11">
    <source>
        <dbReference type="ARBA" id="ARBA00023180"/>
    </source>
</evidence>